<dbReference type="EMBL" id="CP003382">
    <property type="protein sequence ID" value="AFZ68556.1"/>
    <property type="molecule type" value="Genomic_DNA"/>
</dbReference>
<dbReference type="AlphaFoldDB" id="L0A3X6"/>
<organism evidence="1 2">
    <name type="scientific">Deinococcus peraridilitoris (strain DSM 19664 / LMG 22246 / CIP 109416 / KR-200)</name>
    <dbReference type="NCBI Taxonomy" id="937777"/>
    <lineage>
        <taxon>Bacteria</taxon>
        <taxon>Thermotogati</taxon>
        <taxon>Deinococcota</taxon>
        <taxon>Deinococci</taxon>
        <taxon>Deinococcales</taxon>
        <taxon>Deinococcaceae</taxon>
        <taxon>Deinococcus</taxon>
    </lineage>
</organism>
<protein>
    <submittedName>
        <fullName evidence="1">Uncharacterized protein</fullName>
    </submittedName>
</protein>
<dbReference type="STRING" id="937777.Deipe_3110"/>
<accession>L0A3X6</accession>
<dbReference type="RefSeq" id="WP_015236854.1">
    <property type="nucleotide sequence ID" value="NC_019793.1"/>
</dbReference>
<evidence type="ECO:0000313" key="1">
    <source>
        <dbReference type="EMBL" id="AFZ68556.1"/>
    </source>
</evidence>
<keyword evidence="2" id="KW-1185">Reference proteome</keyword>
<gene>
    <name evidence="1" type="ordered locus">Deipe_3110</name>
</gene>
<evidence type="ECO:0000313" key="2">
    <source>
        <dbReference type="Proteomes" id="UP000010467"/>
    </source>
</evidence>
<reference evidence="2" key="1">
    <citation type="submission" date="2012-03" db="EMBL/GenBank/DDBJ databases">
        <title>Complete sequence of chromosome of Deinococcus peraridilitoris DSM 19664.</title>
        <authorList>
            <person name="Lucas S."/>
            <person name="Copeland A."/>
            <person name="Lapidus A."/>
            <person name="Glavina del Rio T."/>
            <person name="Dalin E."/>
            <person name="Tice H."/>
            <person name="Bruce D."/>
            <person name="Goodwin L."/>
            <person name="Pitluck S."/>
            <person name="Peters L."/>
            <person name="Mikhailova N."/>
            <person name="Lu M."/>
            <person name="Kyrpides N."/>
            <person name="Mavromatis K."/>
            <person name="Ivanova N."/>
            <person name="Brettin T."/>
            <person name="Detter J.C."/>
            <person name="Han C."/>
            <person name="Larimer F."/>
            <person name="Land M."/>
            <person name="Hauser L."/>
            <person name="Markowitz V."/>
            <person name="Cheng J.-F."/>
            <person name="Hugenholtz P."/>
            <person name="Woyke T."/>
            <person name="Wu D."/>
            <person name="Pukall R."/>
            <person name="Steenblock K."/>
            <person name="Brambilla E."/>
            <person name="Klenk H.-P."/>
            <person name="Eisen J.A."/>
        </authorList>
    </citation>
    <scope>NUCLEOTIDE SEQUENCE [LARGE SCALE GENOMIC DNA]</scope>
    <source>
        <strain evidence="2">DSM 19664 / LMG 22246 / CIP 109416 / KR-200</strain>
    </source>
</reference>
<dbReference type="KEGG" id="dpd:Deipe_3110"/>
<sequence length="164" mass="18155">MKRNLLETLNAPITGEDVKRVLATPVFVRKDGGAASGPAGSRLLVREHMQGPQLTSFALRELGATVTLLRLTFEQPVELIEMLEPGEGSTFTARLWNADGWPVEVQLHLERFPERGPLVLKDIVGRDVHFTLIARSTRACLELTLQVVRLPLQGDEETSLPPLN</sequence>
<name>L0A3X6_DEIPD</name>
<dbReference type="PATRIC" id="fig|937777.3.peg.3121"/>
<dbReference type="Proteomes" id="UP000010467">
    <property type="component" value="Chromosome"/>
</dbReference>
<dbReference type="OrthoDB" id="9857306at2"/>
<proteinExistence type="predicted"/>
<dbReference type="HOGENOM" id="CLU_1616305_0_0_0"/>